<evidence type="ECO:0008006" key="3">
    <source>
        <dbReference type="Google" id="ProtNLM"/>
    </source>
</evidence>
<reference evidence="1 2" key="1">
    <citation type="submission" date="2018-08" db="EMBL/GenBank/DDBJ databases">
        <title>A genome reference for cultivated species of the human gut microbiota.</title>
        <authorList>
            <person name="Zou Y."/>
            <person name="Xue W."/>
            <person name="Luo G."/>
        </authorList>
    </citation>
    <scope>NUCLEOTIDE SEQUENCE [LARGE SCALE GENOMIC DNA]</scope>
    <source>
        <strain evidence="1 2">OF01-2LB</strain>
    </source>
</reference>
<protein>
    <recommendedName>
        <fullName evidence="3">XRE family transcriptional regulator</fullName>
    </recommendedName>
</protein>
<proteinExistence type="predicted"/>
<gene>
    <name evidence="1" type="ORF">DXA38_22200</name>
</gene>
<dbReference type="EMBL" id="QVEV01000082">
    <property type="protein sequence ID" value="RGC08235.1"/>
    <property type="molecule type" value="Genomic_DNA"/>
</dbReference>
<evidence type="ECO:0000313" key="1">
    <source>
        <dbReference type="EMBL" id="RGC08235.1"/>
    </source>
</evidence>
<evidence type="ECO:0000313" key="2">
    <source>
        <dbReference type="Proteomes" id="UP000260025"/>
    </source>
</evidence>
<sequence length="63" mass="7402">MNNIDVRQHAANLGVKLWEIADYMGMHDSNFSRKLRKELSVEEKQKIIKVIDYVSKQKRGEIV</sequence>
<dbReference type="RefSeq" id="WP_117445032.1">
    <property type="nucleotide sequence ID" value="NZ_JAJFEN010000096.1"/>
</dbReference>
<organism evidence="1 2">
    <name type="scientific">Clostridium innocuum</name>
    <dbReference type="NCBI Taxonomy" id="1522"/>
    <lineage>
        <taxon>Bacteria</taxon>
        <taxon>Bacillati</taxon>
        <taxon>Bacillota</taxon>
        <taxon>Clostridia</taxon>
        <taxon>Eubacteriales</taxon>
        <taxon>Clostridiaceae</taxon>
        <taxon>Clostridium</taxon>
    </lineage>
</organism>
<name>A0A3E2VDL2_CLOIN</name>
<dbReference type="OrthoDB" id="9816042at2"/>
<dbReference type="AlphaFoldDB" id="A0A3E2VDL2"/>
<comment type="caution">
    <text evidence="1">The sequence shown here is derived from an EMBL/GenBank/DDBJ whole genome shotgun (WGS) entry which is preliminary data.</text>
</comment>
<dbReference type="Proteomes" id="UP000260025">
    <property type="component" value="Unassembled WGS sequence"/>
</dbReference>
<accession>A0A3E2VDL2</accession>